<protein>
    <submittedName>
        <fullName evidence="1">Uncharacterized protein</fullName>
    </submittedName>
</protein>
<evidence type="ECO:0000313" key="2">
    <source>
        <dbReference type="Proteomes" id="UP001234178"/>
    </source>
</evidence>
<evidence type="ECO:0000313" key="1">
    <source>
        <dbReference type="EMBL" id="KAK4005041.1"/>
    </source>
</evidence>
<accession>A0ABQ9YWN6</accession>
<dbReference type="EMBL" id="JAOYFB010000001">
    <property type="protein sequence ID" value="KAK4005041.1"/>
    <property type="molecule type" value="Genomic_DNA"/>
</dbReference>
<name>A0ABQ9YWN6_9CRUS</name>
<organism evidence="1 2">
    <name type="scientific">Daphnia magna</name>
    <dbReference type="NCBI Taxonomy" id="35525"/>
    <lineage>
        <taxon>Eukaryota</taxon>
        <taxon>Metazoa</taxon>
        <taxon>Ecdysozoa</taxon>
        <taxon>Arthropoda</taxon>
        <taxon>Crustacea</taxon>
        <taxon>Branchiopoda</taxon>
        <taxon>Diplostraca</taxon>
        <taxon>Cladocera</taxon>
        <taxon>Anomopoda</taxon>
        <taxon>Daphniidae</taxon>
        <taxon>Daphnia</taxon>
    </lineage>
</organism>
<sequence>MSVPSSCFLATDFNGFPFCLQLSVRDNSSSISHLIRAVFHVDGSPSSSSYIRKHEAELGFYRCATGIAYKELHVPAEVLGH</sequence>
<proteinExistence type="predicted"/>
<reference evidence="1 2" key="1">
    <citation type="journal article" date="2023" name="Nucleic Acids Res.">
        <title>The hologenome of Daphnia magna reveals possible DNA methylation and microbiome-mediated evolution of the host genome.</title>
        <authorList>
            <person name="Chaturvedi A."/>
            <person name="Li X."/>
            <person name="Dhandapani V."/>
            <person name="Marshall H."/>
            <person name="Kissane S."/>
            <person name="Cuenca-Cambronero M."/>
            <person name="Asole G."/>
            <person name="Calvet F."/>
            <person name="Ruiz-Romero M."/>
            <person name="Marangio P."/>
            <person name="Guigo R."/>
            <person name="Rago D."/>
            <person name="Mirbahai L."/>
            <person name="Eastwood N."/>
            <person name="Colbourne J.K."/>
            <person name="Zhou J."/>
            <person name="Mallon E."/>
            <person name="Orsini L."/>
        </authorList>
    </citation>
    <scope>NUCLEOTIDE SEQUENCE [LARGE SCALE GENOMIC DNA]</scope>
    <source>
        <strain evidence="1">LRV0_1</strain>
    </source>
</reference>
<keyword evidence="2" id="KW-1185">Reference proteome</keyword>
<dbReference type="Proteomes" id="UP001234178">
    <property type="component" value="Unassembled WGS sequence"/>
</dbReference>
<comment type="caution">
    <text evidence="1">The sequence shown here is derived from an EMBL/GenBank/DDBJ whole genome shotgun (WGS) entry which is preliminary data.</text>
</comment>
<gene>
    <name evidence="1" type="ORF">OUZ56_006765</name>
</gene>